<dbReference type="KEGG" id="sbd:ATN00_08915"/>
<accession>A0A0S3EY97</accession>
<gene>
    <name evidence="1" type="ORF">ATN00_08915</name>
</gene>
<reference evidence="1 2" key="1">
    <citation type="submission" date="2015-11" db="EMBL/GenBank/DDBJ databases">
        <title>A Two-component Flavoprotein Monooxygenase System MeaXY Responsible for para-Hydroxylation of 2-Methyl-6-ethylaniline and 2,6-Diethylaniline in Sphingobium baderi DE-13.</title>
        <authorList>
            <person name="Cheng M."/>
            <person name="Meng Q."/>
            <person name="Yang Y."/>
            <person name="Chu C."/>
            <person name="Yan X."/>
            <person name="He J."/>
            <person name="Li S."/>
        </authorList>
    </citation>
    <scope>NUCLEOTIDE SEQUENCE [LARGE SCALE GENOMIC DNA]</scope>
    <source>
        <strain evidence="1 2">DE-13</strain>
    </source>
</reference>
<organism evidence="1 2">
    <name type="scientific">Sphingobium baderi</name>
    <dbReference type="NCBI Taxonomy" id="1332080"/>
    <lineage>
        <taxon>Bacteria</taxon>
        <taxon>Pseudomonadati</taxon>
        <taxon>Pseudomonadota</taxon>
        <taxon>Alphaproteobacteria</taxon>
        <taxon>Sphingomonadales</taxon>
        <taxon>Sphingomonadaceae</taxon>
        <taxon>Sphingobium</taxon>
    </lineage>
</organism>
<evidence type="ECO:0000313" key="2">
    <source>
        <dbReference type="Proteomes" id="UP000056968"/>
    </source>
</evidence>
<name>A0A0S3EY97_9SPHN</name>
<keyword evidence="2" id="KW-1185">Reference proteome</keyword>
<dbReference type="Proteomes" id="UP000056968">
    <property type="component" value="Chromosome"/>
</dbReference>
<dbReference type="EMBL" id="CP013264">
    <property type="protein sequence ID" value="ALR20413.1"/>
    <property type="molecule type" value="Genomic_DNA"/>
</dbReference>
<dbReference type="RefSeq" id="WP_062064049.1">
    <property type="nucleotide sequence ID" value="NZ_CP013264.1"/>
</dbReference>
<dbReference type="STRING" id="1332080.ATN00_08915"/>
<protein>
    <submittedName>
        <fullName evidence="1">Uncharacterized protein</fullName>
    </submittedName>
</protein>
<dbReference type="AlphaFoldDB" id="A0A0S3EY97"/>
<dbReference type="OrthoDB" id="7473061at2"/>
<evidence type="ECO:0000313" key="1">
    <source>
        <dbReference type="EMBL" id="ALR20413.1"/>
    </source>
</evidence>
<sequence>MKGTETKAPGVPQALVDLVGDHFLEAARYLREIQDAYPKEFVSVAKKLKVGRRKAYELVRIDRRFHDLGIAPERLRQIGWTKLAHLASHVDADNVEKWLALAETVTAHELKMLLRGTVIDPETRAVVLYLDKVQYGIFETALLTAGAIKDSGCLLNREAALTRLLDGVVVE</sequence>
<proteinExistence type="predicted"/>